<reference evidence="1 2" key="1">
    <citation type="journal article" date="2016" name="Environ. Microbiol.">
        <title>New Methyloceanibacter diversity from North Sea sediments includes methanotroph containing solely the soluble methane monooxygenase.</title>
        <authorList>
            <person name="Vekeman B."/>
            <person name="Kerckhof F.M."/>
            <person name="Cremers G."/>
            <person name="de Vos P."/>
            <person name="Vandamme P."/>
            <person name="Boon N."/>
            <person name="Op den Camp H.J."/>
            <person name="Heylen K."/>
        </authorList>
    </citation>
    <scope>NUCLEOTIDE SEQUENCE [LARGE SCALE GENOMIC DNA]</scope>
    <source>
        <strain evidence="1 2">R-67175</strain>
    </source>
</reference>
<sequence length="69" mass="7255">MVREMMQAARVRARFRHATRRFASNRSGAIAMEYILIGALLGAAVAAAVGVLKGSVSELYAGLAALFGS</sequence>
<protein>
    <recommendedName>
        <fullName evidence="3">Pilus assembly protein</fullName>
    </recommendedName>
</protein>
<name>A0A1E3VXJ7_9HYPH</name>
<evidence type="ECO:0000313" key="1">
    <source>
        <dbReference type="EMBL" id="ODR98250.1"/>
    </source>
</evidence>
<dbReference type="STRING" id="1774969.AUC69_10170"/>
<organism evidence="1 2">
    <name type="scientific">Methyloceanibacter superfactus</name>
    <dbReference type="NCBI Taxonomy" id="1774969"/>
    <lineage>
        <taxon>Bacteria</taxon>
        <taxon>Pseudomonadati</taxon>
        <taxon>Pseudomonadota</taxon>
        <taxon>Alphaproteobacteria</taxon>
        <taxon>Hyphomicrobiales</taxon>
        <taxon>Hyphomicrobiaceae</taxon>
        <taxon>Methyloceanibacter</taxon>
    </lineage>
</organism>
<dbReference type="AlphaFoldDB" id="A0A1E3VXJ7"/>
<dbReference type="EMBL" id="LPWF01000023">
    <property type="protein sequence ID" value="ODR98250.1"/>
    <property type="molecule type" value="Genomic_DNA"/>
</dbReference>
<proteinExistence type="predicted"/>
<gene>
    <name evidence="1" type="ORF">AUC69_10170</name>
</gene>
<evidence type="ECO:0000313" key="2">
    <source>
        <dbReference type="Proteomes" id="UP000094472"/>
    </source>
</evidence>
<comment type="caution">
    <text evidence="1">The sequence shown here is derived from an EMBL/GenBank/DDBJ whole genome shotgun (WGS) entry which is preliminary data.</text>
</comment>
<keyword evidence="2" id="KW-1185">Reference proteome</keyword>
<dbReference type="Proteomes" id="UP000094472">
    <property type="component" value="Unassembled WGS sequence"/>
</dbReference>
<evidence type="ECO:0008006" key="3">
    <source>
        <dbReference type="Google" id="ProtNLM"/>
    </source>
</evidence>
<accession>A0A1E3VXJ7</accession>
<dbReference type="RefSeq" id="WP_069441469.1">
    <property type="nucleotide sequence ID" value="NZ_LPWF01000023.1"/>
</dbReference>